<protein>
    <submittedName>
        <fullName evidence="1">Uncharacterized protein</fullName>
    </submittedName>
</protein>
<organism evidence="1 2">
    <name type="scientific">Eumeta variegata</name>
    <name type="common">Bagworm moth</name>
    <name type="synonym">Eumeta japonica</name>
    <dbReference type="NCBI Taxonomy" id="151549"/>
    <lineage>
        <taxon>Eukaryota</taxon>
        <taxon>Metazoa</taxon>
        <taxon>Ecdysozoa</taxon>
        <taxon>Arthropoda</taxon>
        <taxon>Hexapoda</taxon>
        <taxon>Insecta</taxon>
        <taxon>Pterygota</taxon>
        <taxon>Neoptera</taxon>
        <taxon>Endopterygota</taxon>
        <taxon>Lepidoptera</taxon>
        <taxon>Glossata</taxon>
        <taxon>Ditrysia</taxon>
        <taxon>Tineoidea</taxon>
        <taxon>Psychidae</taxon>
        <taxon>Oiketicinae</taxon>
        <taxon>Eumeta</taxon>
    </lineage>
</organism>
<reference evidence="1 2" key="1">
    <citation type="journal article" date="2019" name="Commun. Biol.">
        <title>The bagworm genome reveals a unique fibroin gene that provides high tensile strength.</title>
        <authorList>
            <person name="Kono N."/>
            <person name="Nakamura H."/>
            <person name="Ohtoshi R."/>
            <person name="Tomita M."/>
            <person name="Numata K."/>
            <person name="Arakawa K."/>
        </authorList>
    </citation>
    <scope>NUCLEOTIDE SEQUENCE [LARGE SCALE GENOMIC DNA]</scope>
</reference>
<name>A0A4C1Y6G1_EUMVA</name>
<proteinExistence type="predicted"/>
<sequence length="86" mass="10339">MTFVDSQVQDPRERHKKRGRLCYKRWRKPVMELEQVVKKCKQSLHLWLMVFIRPSWTNVICGLLLVSVTDVLTDDLIWSPMRGHFK</sequence>
<dbReference type="AlphaFoldDB" id="A0A4C1Y6G1"/>
<evidence type="ECO:0000313" key="2">
    <source>
        <dbReference type="Proteomes" id="UP000299102"/>
    </source>
</evidence>
<keyword evidence="2" id="KW-1185">Reference proteome</keyword>
<gene>
    <name evidence="1" type="ORF">EVAR_89737_1</name>
</gene>
<comment type="caution">
    <text evidence="1">The sequence shown here is derived from an EMBL/GenBank/DDBJ whole genome shotgun (WGS) entry which is preliminary data.</text>
</comment>
<dbReference type="EMBL" id="BGZK01001073">
    <property type="protein sequence ID" value="GBP70422.1"/>
    <property type="molecule type" value="Genomic_DNA"/>
</dbReference>
<dbReference type="Proteomes" id="UP000299102">
    <property type="component" value="Unassembled WGS sequence"/>
</dbReference>
<evidence type="ECO:0000313" key="1">
    <source>
        <dbReference type="EMBL" id="GBP70422.1"/>
    </source>
</evidence>
<accession>A0A4C1Y6G1</accession>